<feature type="domain" description="Nudix hydrolase" evidence="3">
    <location>
        <begin position="84"/>
        <end position="213"/>
    </location>
</feature>
<dbReference type="PRINTS" id="PR00502">
    <property type="entry name" value="NUDIXFAMILY"/>
</dbReference>
<dbReference type="GO" id="GO:0035529">
    <property type="term" value="F:NADH pyrophosphatase activity"/>
    <property type="evidence" value="ECO:0007669"/>
    <property type="project" value="TreeGrafter"/>
</dbReference>
<protein>
    <submittedName>
        <fullName evidence="4">Nudix hydrolase 2</fullName>
    </submittedName>
</protein>
<dbReference type="GO" id="GO:0051287">
    <property type="term" value="F:NAD binding"/>
    <property type="evidence" value="ECO:0007669"/>
    <property type="project" value="TreeGrafter"/>
</dbReference>
<dbReference type="Proteomes" id="UP000440578">
    <property type="component" value="Unassembled WGS sequence"/>
</dbReference>
<dbReference type="AlphaFoldDB" id="A0A6A4WRS2"/>
<evidence type="ECO:0000259" key="3">
    <source>
        <dbReference type="PROSITE" id="PS51462"/>
    </source>
</evidence>
<dbReference type="PROSITE" id="PS51462">
    <property type="entry name" value="NUDIX"/>
    <property type="match status" value="1"/>
</dbReference>
<accession>A0A6A4WRS2</accession>
<gene>
    <name evidence="4" type="primary">NUDT2_0</name>
    <name evidence="4" type="ORF">FJT64_000223</name>
</gene>
<keyword evidence="5" id="KW-1185">Reference proteome</keyword>
<dbReference type="FunFam" id="3.90.79.10:FF:000015">
    <property type="entry name" value="Nudix hydrolase 8"/>
    <property type="match status" value="1"/>
</dbReference>
<dbReference type="SUPFAM" id="SSF55811">
    <property type="entry name" value="Nudix"/>
    <property type="match status" value="1"/>
</dbReference>
<dbReference type="InterPro" id="IPR000086">
    <property type="entry name" value="NUDIX_hydrolase_dom"/>
</dbReference>
<dbReference type="PRINTS" id="PR01356">
    <property type="entry name" value="GFGPROTEIN"/>
</dbReference>
<dbReference type="EMBL" id="VIIS01000336">
    <property type="protein sequence ID" value="KAF0310186.1"/>
    <property type="molecule type" value="Genomic_DNA"/>
</dbReference>
<comment type="caution">
    <text evidence="4">The sequence shown here is derived from an EMBL/GenBank/DDBJ whole genome shotgun (WGS) entry which is preliminary data.</text>
</comment>
<dbReference type="InterPro" id="IPR003293">
    <property type="entry name" value="Nudix_hydrolase6-like"/>
</dbReference>
<dbReference type="GO" id="GO:0047631">
    <property type="term" value="F:ADP-ribose diphosphatase activity"/>
    <property type="evidence" value="ECO:0007669"/>
    <property type="project" value="TreeGrafter"/>
</dbReference>
<dbReference type="Pfam" id="PF00293">
    <property type="entry name" value="NUDIX"/>
    <property type="match status" value="1"/>
</dbReference>
<dbReference type="CDD" id="cd04670">
    <property type="entry name" value="NUDIX_ASFGF2_Nudt6"/>
    <property type="match status" value="1"/>
</dbReference>
<keyword evidence="1 2" id="KW-0378">Hydrolase</keyword>
<dbReference type="PANTHER" id="PTHR13994:SF13">
    <property type="entry name" value="FI03680P"/>
    <property type="match status" value="1"/>
</dbReference>
<dbReference type="Gene3D" id="3.90.79.10">
    <property type="entry name" value="Nucleoside Triphosphate Pyrophosphohydrolase"/>
    <property type="match status" value="1"/>
</dbReference>
<dbReference type="InterPro" id="IPR020476">
    <property type="entry name" value="Nudix_hydrolase"/>
</dbReference>
<evidence type="ECO:0000313" key="4">
    <source>
        <dbReference type="EMBL" id="KAF0310186.1"/>
    </source>
</evidence>
<dbReference type="OrthoDB" id="447842at2759"/>
<evidence type="ECO:0000313" key="5">
    <source>
        <dbReference type="Proteomes" id="UP000440578"/>
    </source>
</evidence>
<proteinExistence type="inferred from homology"/>
<dbReference type="PROSITE" id="PS00893">
    <property type="entry name" value="NUDIX_BOX"/>
    <property type="match status" value="1"/>
</dbReference>
<evidence type="ECO:0000256" key="1">
    <source>
        <dbReference type="ARBA" id="ARBA00022801"/>
    </source>
</evidence>
<dbReference type="PANTHER" id="PTHR13994">
    <property type="entry name" value="NUDIX HYDROLASE RELATED"/>
    <property type="match status" value="1"/>
</dbReference>
<sequence>MNGPATFEGHPDRYGGLLVDLRHETVLQAASFTQLLTGNISTSVQAWRPSVQHEFVYHHALREFVMLVRWLPRHESDQIPPYAHSLVGVGGLVVAEDGQQLLVVREKYYKQPHWKLPGGFVEPGEDLAAAAAREVLEETGVQARFSSLLAFRHMHGAAHGCSDFYFICVMQPLSTEIRMCPRELADCRWMPIAEYARHADVHALNKLFINKYLESRRHGASLQLCQMHIPGVSRVQNVFTIGARADDADADADGAAAAPVL</sequence>
<comment type="similarity">
    <text evidence="2">Belongs to the Nudix hydrolase family.</text>
</comment>
<dbReference type="InterPro" id="IPR020084">
    <property type="entry name" value="NUDIX_hydrolase_CS"/>
</dbReference>
<evidence type="ECO:0000256" key="2">
    <source>
        <dbReference type="RuleBase" id="RU003476"/>
    </source>
</evidence>
<organism evidence="4 5">
    <name type="scientific">Amphibalanus amphitrite</name>
    <name type="common">Striped barnacle</name>
    <name type="synonym">Balanus amphitrite</name>
    <dbReference type="NCBI Taxonomy" id="1232801"/>
    <lineage>
        <taxon>Eukaryota</taxon>
        <taxon>Metazoa</taxon>
        <taxon>Ecdysozoa</taxon>
        <taxon>Arthropoda</taxon>
        <taxon>Crustacea</taxon>
        <taxon>Multicrustacea</taxon>
        <taxon>Cirripedia</taxon>
        <taxon>Thoracica</taxon>
        <taxon>Thoracicalcarea</taxon>
        <taxon>Balanomorpha</taxon>
        <taxon>Balanoidea</taxon>
        <taxon>Balanidae</taxon>
        <taxon>Amphibalaninae</taxon>
        <taxon>Amphibalanus</taxon>
    </lineage>
</organism>
<name>A0A6A4WRS2_AMPAM</name>
<reference evidence="4 5" key="1">
    <citation type="submission" date="2019-07" db="EMBL/GenBank/DDBJ databases">
        <title>Draft genome assembly of a fouling barnacle, Amphibalanus amphitrite (Darwin, 1854): The first reference genome for Thecostraca.</title>
        <authorList>
            <person name="Kim W."/>
        </authorList>
    </citation>
    <scope>NUCLEOTIDE SEQUENCE [LARGE SCALE GENOMIC DNA]</scope>
    <source>
        <strain evidence="4">SNU_AA5</strain>
        <tissue evidence="4">Soma without cirri and trophi</tissue>
    </source>
</reference>
<dbReference type="InterPro" id="IPR015797">
    <property type="entry name" value="NUDIX_hydrolase-like_dom_sf"/>
</dbReference>